<evidence type="ECO:0000313" key="2">
    <source>
        <dbReference type="EMBL" id="NML56690.1"/>
    </source>
</evidence>
<dbReference type="Proteomes" id="UP000552615">
    <property type="component" value="Unassembled WGS sequence"/>
</dbReference>
<dbReference type="EMBL" id="JABBGF010000001">
    <property type="protein sequence ID" value="NML56690.1"/>
    <property type="molecule type" value="Genomic_DNA"/>
</dbReference>
<gene>
    <name evidence="2" type="ORF">HHL20_04965</name>
</gene>
<evidence type="ECO:0000313" key="3">
    <source>
        <dbReference type="Proteomes" id="UP000552615"/>
    </source>
</evidence>
<dbReference type="RefSeq" id="WP_169230067.1">
    <property type="nucleotide sequence ID" value="NZ_JABBGF010000001.1"/>
</dbReference>
<evidence type="ECO:0000256" key="1">
    <source>
        <dbReference type="SAM" id="Phobius"/>
    </source>
</evidence>
<comment type="caution">
    <text evidence="2">The sequence shown here is derived from an EMBL/GenBank/DDBJ whole genome shotgun (WGS) entry which is preliminary data.</text>
</comment>
<feature type="transmembrane region" description="Helical" evidence="1">
    <location>
        <begin position="5"/>
        <end position="23"/>
    </location>
</feature>
<dbReference type="AlphaFoldDB" id="A0A7Y0A511"/>
<proteinExistence type="predicted"/>
<name>A0A7Y0A511_9FLAO</name>
<keyword evidence="1" id="KW-0812">Transmembrane</keyword>
<protein>
    <submittedName>
        <fullName evidence="2">Uncharacterized protein</fullName>
    </submittedName>
</protein>
<accession>A0A7Y0A511</accession>
<feature type="transmembrane region" description="Helical" evidence="1">
    <location>
        <begin position="29"/>
        <end position="49"/>
    </location>
</feature>
<sequence>MIKRILIPTLIYAVLTVVITLTLSQHQSFVTILVVLNSIYAVLILLTVLQHLKLAKQNISTDNGHLLAQYRIDVSGNFFETPTLYKISQRPFLLGLEKRLVNNQDLYYDERFFYAVDKPGTVLRYPLVDITELSRTSIQINNSRIWQVKIAIGSEIIEYRFTHNFSIWNKNFLNFYNRLKQIKPQAIQSEWSLWRL</sequence>
<keyword evidence="1" id="KW-1133">Transmembrane helix</keyword>
<reference evidence="2 3" key="1">
    <citation type="submission" date="2020-04" db="EMBL/GenBank/DDBJ databases">
        <title>Chryseobacterium sp. RJ-7-14 sp. nov., isolated from Jeju soil.</title>
        <authorList>
            <person name="Dahal R.H."/>
            <person name="Chaudhary D.K."/>
        </authorList>
    </citation>
    <scope>NUCLEOTIDE SEQUENCE [LARGE SCALE GENOMIC DNA]</scope>
    <source>
        <strain evidence="2 3">RJ-7-14</strain>
    </source>
</reference>
<keyword evidence="3" id="KW-1185">Reference proteome</keyword>
<keyword evidence="1" id="KW-0472">Membrane</keyword>
<organism evidence="2 3">
    <name type="scientific">Chryseobacterium cheonjiense</name>
    <dbReference type="NCBI Taxonomy" id="2728845"/>
    <lineage>
        <taxon>Bacteria</taxon>
        <taxon>Pseudomonadati</taxon>
        <taxon>Bacteroidota</taxon>
        <taxon>Flavobacteriia</taxon>
        <taxon>Flavobacteriales</taxon>
        <taxon>Weeksellaceae</taxon>
        <taxon>Chryseobacterium group</taxon>
        <taxon>Chryseobacterium</taxon>
    </lineage>
</organism>